<dbReference type="Gene3D" id="1.20.1250.20">
    <property type="entry name" value="MFS general substrate transporter like domains"/>
    <property type="match status" value="1"/>
</dbReference>
<evidence type="ECO:0000256" key="1">
    <source>
        <dbReference type="ARBA" id="ARBA00004141"/>
    </source>
</evidence>
<dbReference type="RefSeq" id="XP_021837213.1">
    <property type="nucleotide sequence ID" value="XM_021981521.2"/>
</dbReference>
<dbReference type="AlphaFoldDB" id="A0A9R0HUS0"/>
<dbReference type="PANTHER" id="PTHR11654">
    <property type="entry name" value="OLIGOPEPTIDE TRANSPORTER-RELATED"/>
    <property type="match status" value="1"/>
</dbReference>
<accession>A0A9R0HUS0</accession>
<dbReference type="Proteomes" id="UP000813463">
    <property type="component" value="Chromosome 1"/>
</dbReference>
<name>A0A9R0HUS0_SPIOL</name>
<dbReference type="GO" id="GO:0022857">
    <property type="term" value="F:transmembrane transporter activity"/>
    <property type="evidence" value="ECO:0000318"/>
    <property type="project" value="GO_Central"/>
</dbReference>
<organism evidence="8 9">
    <name type="scientific">Spinacia oleracea</name>
    <name type="common">Spinach</name>
    <dbReference type="NCBI Taxonomy" id="3562"/>
    <lineage>
        <taxon>Eukaryota</taxon>
        <taxon>Viridiplantae</taxon>
        <taxon>Streptophyta</taxon>
        <taxon>Embryophyta</taxon>
        <taxon>Tracheophyta</taxon>
        <taxon>Spermatophyta</taxon>
        <taxon>Magnoliopsida</taxon>
        <taxon>eudicotyledons</taxon>
        <taxon>Gunneridae</taxon>
        <taxon>Pentapetalae</taxon>
        <taxon>Caryophyllales</taxon>
        <taxon>Chenopodiaceae</taxon>
        <taxon>Chenopodioideae</taxon>
        <taxon>Anserineae</taxon>
        <taxon>Spinacia</taxon>
    </lineage>
</organism>
<feature type="transmembrane region" description="Helical" evidence="7">
    <location>
        <begin position="370"/>
        <end position="392"/>
    </location>
</feature>
<evidence type="ECO:0000256" key="5">
    <source>
        <dbReference type="ARBA" id="ARBA00023136"/>
    </source>
</evidence>
<feature type="transmembrane region" description="Helical" evidence="7">
    <location>
        <begin position="212"/>
        <end position="237"/>
    </location>
</feature>
<evidence type="ECO:0000256" key="6">
    <source>
        <dbReference type="SAM" id="MobiDB-lite"/>
    </source>
</evidence>
<feature type="region of interest" description="Disordered" evidence="6">
    <location>
        <begin position="1"/>
        <end position="24"/>
    </location>
</feature>
<reference evidence="8" key="1">
    <citation type="journal article" date="2021" name="Nat. Commun.">
        <title>Genomic analyses provide insights into spinach domestication and the genetic basis of agronomic traits.</title>
        <authorList>
            <person name="Cai X."/>
            <person name="Sun X."/>
            <person name="Xu C."/>
            <person name="Sun H."/>
            <person name="Wang X."/>
            <person name="Ge C."/>
            <person name="Zhang Z."/>
            <person name="Wang Q."/>
            <person name="Fei Z."/>
            <person name="Jiao C."/>
            <person name="Wang Q."/>
        </authorList>
    </citation>
    <scope>NUCLEOTIDE SEQUENCE [LARGE SCALE GENOMIC DNA]</scope>
    <source>
        <strain evidence="8">cv. Varoflay</strain>
    </source>
</reference>
<feature type="transmembrane region" description="Helical" evidence="7">
    <location>
        <begin position="540"/>
        <end position="565"/>
    </location>
</feature>
<keyword evidence="5 7" id="KW-0472">Membrane</keyword>
<gene>
    <name evidence="9" type="primary">LOC110776951</name>
</gene>
<feature type="compositionally biased region" description="Basic and acidic residues" evidence="6">
    <location>
        <begin position="1"/>
        <end position="11"/>
    </location>
</feature>
<keyword evidence="3 7" id="KW-0812">Transmembrane</keyword>
<dbReference type="GO" id="GO:0055085">
    <property type="term" value="P:transmembrane transport"/>
    <property type="evidence" value="ECO:0000318"/>
    <property type="project" value="GO_Central"/>
</dbReference>
<evidence type="ECO:0000313" key="9">
    <source>
        <dbReference type="RefSeq" id="XP_021837213.1"/>
    </source>
</evidence>
<feature type="transmembrane region" description="Helical" evidence="7">
    <location>
        <begin position="453"/>
        <end position="475"/>
    </location>
</feature>
<dbReference type="OrthoDB" id="8904098at2759"/>
<feature type="transmembrane region" description="Helical" evidence="7">
    <location>
        <begin position="187"/>
        <end position="206"/>
    </location>
</feature>
<reference evidence="9" key="2">
    <citation type="submission" date="2025-08" db="UniProtKB">
        <authorList>
            <consortium name="RefSeq"/>
        </authorList>
    </citation>
    <scope>IDENTIFICATION</scope>
    <source>
        <tissue evidence="9">Leaf</tissue>
    </source>
</reference>
<protein>
    <submittedName>
        <fullName evidence="9">Protein NRT1/ PTR FAMILY 3.1</fullName>
    </submittedName>
</protein>
<dbReference type="InterPro" id="IPR036259">
    <property type="entry name" value="MFS_trans_sf"/>
</dbReference>
<feature type="transmembrane region" description="Helical" evidence="7">
    <location>
        <begin position="496"/>
        <end position="520"/>
    </location>
</feature>
<keyword evidence="4 7" id="KW-1133">Transmembrane helix</keyword>
<evidence type="ECO:0000256" key="2">
    <source>
        <dbReference type="ARBA" id="ARBA00005982"/>
    </source>
</evidence>
<dbReference type="GO" id="GO:0005886">
    <property type="term" value="C:plasma membrane"/>
    <property type="evidence" value="ECO:0000318"/>
    <property type="project" value="GO_Central"/>
</dbReference>
<evidence type="ECO:0000256" key="7">
    <source>
        <dbReference type="SAM" id="Phobius"/>
    </source>
</evidence>
<dbReference type="KEGG" id="soe:110776951"/>
<dbReference type="Pfam" id="PF00854">
    <property type="entry name" value="PTR2"/>
    <property type="match status" value="1"/>
</dbReference>
<evidence type="ECO:0000256" key="3">
    <source>
        <dbReference type="ARBA" id="ARBA00022692"/>
    </source>
</evidence>
<dbReference type="GeneID" id="110776951"/>
<feature type="transmembrane region" description="Helical" evidence="7">
    <location>
        <begin position="413"/>
        <end position="433"/>
    </location>
</feature>
<comment type="subcellular location">
    <subcellularLocation>
        <location evidence="1">Membrane</location>
        <topology evidence="1">Multi-pass membrane protein</topology>
    </subcellularLocation>
</comment>
<dbReference type="SUPFAM" id="SSF103473">
    <property type="entry name" value="MFS general substrate transporter"/>
    <property type="match status" value="1"/>
</dbReference>
<sequence length="604" mass="67170">MDLEKISDSHYVEQTMEESPKKKQRGGIRTLPFILANEVCDRFAGVGFHANMITYLTQQLNMPLVQASNTLTNFGGTASFTPLIGALIADSFAGQFWTITIGSIFYQLGMLSITMSAILPKLRPQPCPTQINCQEASSQQLWVLYLSLLLTSIGTGGIRPCVVTFAANQFDMTKSGVAGRKWNYFNCYYFCMGVATLTAFTVIVYIQDNVGWGWGLGIPTGAMTISVIAFVIGYPLYIKLKPAGSPLVRMVQVVVAAWKKRNSPLPSDLCTLYQNKELDAPISTDGRLLHTEQFKWFDKAAILTEGEAKDSKPPSLWSLSTVHRVEELKSIIRVLPIWAAGILLVTASSHQGSFVLTQARTMDRHLSSTFQIPPATLAIFGIVTMLIGLVIYDRVFVPYIRKFTGNPLGLTCLQRMGIGYVINILATIVASLVEKKRKSVATQYHLLDSPTATIPISVFWLVPQFCIHGLAEVFTSVGHLEFLYDQAPESMRSTAIALYCLTTSIGNYLGTLVVTLVHNYTGKQHNWLPDRNINQGRLEYYYLLVSGIQVLNLIYYVMCASLYTYKPLEQVKESDEQQEQVYTHSPPSKVLVQKDGELQLSKGQ</sequence>
<proteinExistence type="inferred from homology"/>
<keyword evidence="8" id="KW-1185">Reference proteome</keyword>
<dbReference type="InterPro" id="IPR000109">
    <property type="entry name" value="POT_fam"/>
</dbReference>
<evidence type="ECO:0000313" key="8">
    <source>
        <dbReference type="Proteomes" id="UP000813463"/>
    </source>
</evidence>
<comment type="similarity">
    <text evidence="2">Belongs to the major facilitator superfamily. Proton-dependent oligopeptide transporter (POT/PTR) (TC 2.A.17) family.</text>
</comment>
<evidence type="ECO:0000256" key="4">
    <source>
        <dbReference type="ARBA" id="ARBA00022989"/>
    </source>
</evidence>
<feature type="transmembrane region" description="Helical" evidence="7">
    <location>
        <begin position="142"/>
        <end position="166"/>
    </location>
</feature>